<sequence>MPKLADDFFDWFKTTTGEAPTSEMLTHCRRELFHTIWRLILDDKFMEACEHGIEILCPDNIWRRFYFRVFTYSADYPEKVLLATIRSLSRCPCPRCLLTSDQFNQLGTVNDNKRRAKLHRVDDHRHRGLVRRARAKVYEKNLAPYGAAVKRILGPESYVPVMNAFSNVSTFTWDIFQMLAPDLMHELELGVWKMTFVHLIRILVANAGDAITSLNWRYRQMPAFGRDTIWRFTNNTSAMKRLAARDYEDLLQCAMPVFEGLLDDDVYGDNDVIQDLLFSMAYFHALAKLRMHTDATLERLREATKDLGYQLCRFAKSTCEHFVTKELPREEAARRKKAARKAPTSTVDSSPQFKAFNLTTVKMHLIGYYPLEIPFFGTTDSYSTAPGELEHNKNGAVTQISNLECREAELLRIQTKVQAAAAAPPIATLNTSSKRKRGTAKARAKSTGTTLSFADSESLPYTPPDFPHHISQSRNFYFTLDNWLDENTGDPAIKNFRRDLKNHLLARILHPDYSSDGSEYSANDRNNLFIVNNRIYIHKILRVNFTTYNDASDDHPFEYSRVIGIFHCDVQHKLRGYVSAAVPVTFLWFVPELDDTAYAFVNPDEVIREAHLIPAFARGLNDNSDIPSLGRPNGQQDWLYHYVNFFVDRDMLMRYLGGGVGHSYQVFVPDPEPDAAEMEIEEWSDEGSVLGQDEPLEPELDNSDLEEEEEEEDLAAQSGSDRDSEWDSESESDSDSGEPDLGPEDGEDIGDAQAADNYDISL</sequence>
<dbReference type="InterPro" id="IPR041078">
    <property type="entry name" value="Plavaka"/>
</dbReference>
<gene>
    <name evidence="2" type="ORF">MIND_00767500</name>
</gene>
<feature type="compositionally biased region" description="Acidic residues" evidence="1">
    <location>
        <begin position="726"/>
        <end position="750"/>
    </location>
</feature>
<dbReference type="EMBL" id="JACAZF010000006">
    <property type="protein sequence ID" value="KAF7302011.1"/>
    <property type="molecule type" value="Genomic_DNA"/>
</dbReference>
<evidence type="ECO:0000313" key="3">
    <source>
        <dbReference type="Proteomes" id="UP000636479"/>
    </source>
</evidence>
<name>A0A8H6W3Y0_9AGAR</name>
<dbReference type="AlphaFoldDB" id="A0A8H6W3Y0"/>
<dbReference type="Pfam" id="PF18759">
    <property type="entry name" value="Plavaka"/>
    <property type="match status" value="1"/>
</dbReference>
<reference evidence="2" key="1">
    <citation type="submission" date="2020-05" db="EMBL/GenBank/DDBJ databases">
        <title>Mycena genomes resolve the evolution of fungal bioluminescence.</title>
        <authorList>
            <person name="Tsai I.J."/>
        </authorList>
    </citation>
    <scope>NUCLEOTIDE SEQUENCE</scope>
    <source>
        <strain evidence="2">171206Taipei</strain>
    </source>
</reference>
<dbReference type="Proteomes" id="UP000636479">
    <property type="component" value="Unassembled WGS sequence"/>
</dbReference>
<evidence type="ECO:0000256" key="1">
    <source>
        <dbReference type="SAM" id="MobiDB-lite"/>
    </source>
</evidence>
<dbReference type="GeneID" id="59346883"/>
<keyword evidence="3" id="KW-1185">Reference proteome</keyword>
<feature type="compositionally biased region" description="Acidic residues" evidence="1">
    <location>
        <begin position="694"/>
        <end position="714"/>
    </location>
</feature>
<evidence type="ECO:0000313" key="2">
    <source>
        <dbReference type="EMBL" id="KAF7302011.1"/>
    </source>
</evidence>
<accession>A0A8H6W3Y0</accession>
<organism evidence="2 3">
    <name type="scientific">Mycena indigotica</name>
    <dbReference type="NCBI Taxonomy" id="2126181"/>
    <lineage>
        <taxon>Eukaryota</taxon>
        <taxon>Fungi</taxon>
        <taxon>Dikarya</taxon>
        <taxon>Basidiomycota</taxon>
        <taxon>Agaricomycotina</taxon>
        <taxon>Agaricomycetes</taxon>
        <taxon>Agaricomycetidae</taxon>
        <taxon>Agaricales</taxon>
        <taxon>Marasmiineae</taxon>
        <taxon>Mycenaceae</taxon>
        <taxon>Mycena</taxon>
    </lineage>
</organism>
<dbReference type="OrthoDB" id="3208495at2759"/>
<dbReference type="RefSeq" id="XP_037220011.1">
    <property type="nucleotide sequence ID" value="XM_037364367.1"/>
</dbReference>
<feature type="region of interest" description="Disordered" evidence="1">
    <location>
        <begin position="682"/>
        <end position="762"/>
    </location>
</feature>
<proteinExistence type="predicted"/>
<protein>
    <submittedName>
        <fullName evidence="2">Uncharacterized protein</fullName>
    </submittedName>
</protein>
<comment type="caution">
    <text evidence="2">The sequence shown here is derived from an EMBL/GenBank/DDBJ whole genome shotgun (WGS) entry which is preliminary data.</text>
</comment>